<keyword evidence="7" id="KW-0067">ATP-binding</keyword>
<sequence length="1176" mass="130704">MRWQKTSCFLWAALVLASVTAAAPTAARAAASPENRGRQVLLLCSYHQTLPWQEQVLRGVDSVLHPKQAGIDLMVENMDTKRVAFTPEYREQLRQVFAHKYGNKKLDLILVSDNNAFDFLRQYHDQLFPGVPVVFCGVNFFRPEDLTGYPLFTGVAEEFDALGTLKLARTLHPGVEQFYIINDYTPTGIAWAESMRRQLDGFAPSLRITYAPPLPMDKLLAQVAALPKNTVVLLGAFFRDSAGKFHDSATASRLISKASKGPVYGLLEADINNGIIGGKLISGFHQGQLMAQIGLLVLSGRPPSLIPVNTTGRTRTMFDFNQLKRFHIPLSELPQDSFITNRPRSFYSEYGNLVIGGVAFLAAQSLIIIFLMLNTAKRRQAEKHLRRAHHSLEERVQARTAELKTSESALRTVFDSTHDAIIIHLKDGTILDVNKRMLDMFKVSEKQAFNLSFARDISSPASPVHRLPTVWERVVRGEAHFFEWRMRRPMDGVEFDAEIQLTAISYKQHDAILANIRDINVRKESENRLKQTLEKLEAILENSLMGIAMTKGRHFSAINRRGAAIFGFEPEDFIGMNPATVLPGDSFESFLTVARDSLRMTGEYNAEQLFRTRDGRDIWCSMYGKAIDADNLDKGVIWAWDDITHSRQSLKELEKAREEAESANKAKSEFLAAMSHEIRTPMNAIVGMTDITLQTDLSREQRDYLGTVKDSAEHLLSIINDILDLTKIEARKLELDRVDFDLFQHLETTVKGMEVQAQQKELDLSLHIGQDVPSCVKGDPVCLRQILVNLLGNAVKFTHKGGIEVRVSASPETAPDGARVNGVRFEVSDTGIGIPEEFMESIFQSFSQSTRQYGGTGLGLAICKNLIGLMGGEIHLTSTVGKGSCFRFDAWFEPGICPLPAPRNEQSENTGTKPGSLRVLLAEDNEVNVMVASLRLEEMGHTFEVAHTGEETLSLLAEKTFDLVLMDVEMPVMDGLQATRIIRAGGKNNDIDNPDVPIIAMTAHALKEFRDKCLEAGMNAYVAKPVDFAELGTVMDRLTSITSRSPGSDPATPPQAAAQEQTEAGLPEDDDKPHVPAMQELGLSEEMFRDMLQTAHRLSHEHANTLLHALDQSDMDAARQTARTLSNVCLVIGATQARDTALHLMAACRLGSIEESRALLKTFVQDLDTHTQSITK</sequence>
<keyword evidence="6" id="KW-0418">Kinase</keyword>
<organism evidence="18 19">
    <name type="scientific">Pseudodesulfovibrio senegalensis</name>
    <dbReference type="NCBI Taxonomy" id="1721087"/>
    <lineage>
        <taxon>Bacteria</taxon>
        <taxon>Pseudomonadati</taxon>
        <taxon>Thermodesulfobacteriota</taxon>
        <taxon>Desulfovibrionia</taxon>
        <taxon>Desulfovibrionales</taxon>
        <taxon>Desulfovibrionaceae</taxon>
    </lineage>
</organism>
<evidence type="ECO:0000256" key="15">
    <source>
        <dbReference type="SAM" id="SignalP"/>
    </source>
</evidence>
<dbReference type="CDD" id="cd17546">
    <property type="entry name" value="REC_hyHK_CKI1_RcsC-like"/>
    <property type="match status" value="1"/>
</dbReference>
<dbReference type="PROSITE" id="PS50109">
    <property type="entry name" value="HIS_KIN"/>
    <property type="match status" value="1"/>
</dbReference>
<dbReference type="InterPro" id="IPR005467">
    <property type="entry name" value="His_kinase_dom"/>
</dbReference>
<dbReference type="RefSeq" id="WP_151151624.1">
    <property type="nucleotide sequence ID" value="NZ_WAIE01000006.1"/>
</dbReference>
<dbReference type="CDD" id="cd16922">
    <property type="entry name" value="HATPase_EvgS-ArcB-TorS-like"/>
    <property type="match status" value="1"/>
</dbReference>
<keyword evidence="14" id="KW-0472">Membrane</keyword>
<dbReference type="EMBL" id="WAIE01000006">
    <property type="protein sequence ID" value="KAB1440880.1"/>
    <property type="molecule type" value="Genomic_DNA"/>
</dbReference>
<gene>
    <name evidence="18" type="ORF">F8A88_13115</name>
</gene>
<evidence type="ECO:0000256" key="10">
    <source>
        <dbReference type="ARBA" id="ARBA00068150"/>
    </source>
</evidence>
<dbReference type="SUPFAM" id="SSF47384">
    <property type="entry name" value="Homodimeric domain of signal transducing histidine kinase"/>
    <property type="match status" value="1"/>
</dbReference>
<dbReference type="Pfam" id="PF13426">
    <property type="entry name" value="PAS_9"/>
    <property type="match status" value="1"/>
</dbReference>
<dbReference type="PANTHER" id="PTHR45339">
    <property type="entry name" value="HYBRID SIGNAL TRANSDUCTION HISTIDINE KINASE J"/>
    <property type="match status" value="1"/>
</dbReference>
<dbReference type="InterPro" id="IPR001789">
    <property type="entry name" value="Sig_transdc_resp-reg_receiver"/>
</dbReference>
<keyword evidence="12" id="KW-0175">Coiled coil</keyword>
<dbReference type="OrthoDB" id="5442910at2"/>
<dbReference type="InterPro" id="IPR000014">
    <property type="entry name" value="PAS"/>
</dbReference>
<evidence type="ECO:0000256" key="14">
    <source>
        <dbReference type="SAM" id="Phobius"/>
    </source>
</evidence>
<comment type="catalytic activity">
    <reaction evidence="1">
        <text>ATP + protein L-histidine = ADP + protein N-phospho-L-histidine.</text>
        <dbReference type="EC" id="2.7.13.3"/>
    </reaction>
</comment>
<feature type="chain" id="PRO_5027049650" description="Sensory/regulatory protein RpfC" evidence="15">
    <location>
        <begin position="24"/>
        <end position="1176"/>
    </location>
</feature>
<dbReference type="SUPFAM" id="SSF55874">
    <property type="entry name" value="ATPase domain of HSP90 chaperone/DNA topoisomerase II/histidine kinase"/>
    <property type="match status" value="1"/>
</dbReference>
<dbReference type="InterPro" id="IPR035965">
    <property type="entry name" value="PAS-like_dom_sf"/>
</dbReference>
<dbReference type="InterPro" id="IPR003661">
    <property type="entry name" value="HisK_dim/P_dom"/>
</dbReference>
<dbReference type="Pfam" id="PF00072">
    <property type="entry name" value="Response_reg"/>
    <property type="match status" value="1"/>
</dbReference>
<keyword evidence="5" id="KW-0547">Nucleotide-binding</keyword>
<feature type="transmembrane region" description="Helical" evidence="14">
    <location>
        <begin position="350"/>
        <end position="373"/>
    </location>
</feature>
<feature type="domain" description="Response regulatory" evidence="17">
    <location>
        <begin position="918"/>
        <end position="1039"/>
    </location>
</feature>
<dbReference type="Gene3D" id="1.10.287.130">
    <property type="match status" value="1"/>
</dbReference>
<dbReference type="FunFam" id="3.30.565.10:FF:000010">
    <property type="entry name" value="Sensor histidine kinase RcsC"/>
    <property type="match status" value="1"/>
</dbReference>
<keyword evidence="15" id="KW-0732">Signal</keyword>
<dbReference type="PANTHER" id="PTHR45339:SF5">
    <property type="entry name" value="HISTIDINE KINASE"/>
    <property type="match status" value="1"/>
</dbReference>
<dbReference type="Gene3D" id="3.30.450.20">
    <property type="entry name" value="PAS domain"/>
    <property type="match status" value="2"/>
</dbReference>
<dbReference type="SUPFAM" id="SSF47226">
    <property type="entry name" value="Histidine-containing phosphotransfer domain, HPT domain"/>
    <property type="match status" value="1"/>
</dbReference>
<dbReference type="Gene3D" id="3.30.565.10">
    <property type="entry name" value="Histidine kinase-like ATPase, C-terminal domain"/>
    <property type="match status" value="1"/>
</dbReference>
<dbReference type="SUPFAM" id="SSF52172">
    <property type="entry name" value="CheY-like"/>
    <property type="match status" value="1"/>
</dbReference>
<dbReference type="Gene3D" id="1.20.120.160">
    <property type="entry name" value="HPT domain"/>
    <property type="match status" value="1"/>
</dbReference>
<accession>A0A6N6N1Z2</accession>
<dbReference type="SMART" id="SM00388">
    <property type="entry name" value="HisKA"/>
    <property type="match status" value="1"/>
</dbReference>
<dbReference type="CDD" id="cd00082">
    <property type="entry name" value="HisKA"/>
    <property type="match status" value="1"/>
</dbReference>
<dbReference type="InterPro" id="IPR036890">
    <property type="entry name" value="HATPase_C_sf"/>
</dbReference>
<keyword evidence="14" id="KW-0812">Transmembrane</keyword>
<feature type="coiled-coil region" evidence="12">
    <location>
        <begin position="643"/>
        <end position="673"/>
    </location>
</feature>
<dbReference type="Proteomes" id="UP000438699">
    <property type="component" value="Unassembled WGS sequence"/>
</dbReference>
<reference evidence="18 19" key="1">
    <citation type="journal article" date="2017" name="Int. J. Syst. Evol. Microbiol.">
        <title>Desulfovibrio senegalensis sp. nov., a mesophilic sulfate reducer isolated from marine sediment.</title>
        <authorList>
            <person name="Thioye A."/>
            <person name="Gam Z.B.A."/>
            <person name="Mbengue M."/>
            <person name="Cayol J.L."/>
            <person name="Joseph-Bartoli M."/>
            <person name="Toure-Kane C."/>
            <person name="Labat M."/>
        </authorList>
    </citation>
    <scope>NUCLEOTIDE SEQUENCE [LARGE SCALE GENOMIC DNA]</scope>
    <source>
        <strain evidence="18 19">DSM 101509</strain>
    </source>
</reference>
<evidence type="ECO:0000256" key="12">
    <source>
        <dbReference type="SAM" id="Coils"/>
    </source>
</evidence>
<keyword evidence="19" id="KW-1185">Reference proteome</keyword>
<dbReference type="InterPro" id="IPR036097">
    <property type="entry name" value="HisK_dim/P_sf"/>
</dbReference>
<dbReference type="CDD" id="cd00130">
    <property type="entry name" value="PAS"/>
    <property type="match status" value="2"/>
</dbReference>
<dbReference type="AlphaFoldDB" id="A0A6N6N1Z2"/>
<feature type="region of interest" description="Disordered" evidence="13">
    <location>
        <begin position="1040"/>
        <end position="1075"/>
    </location>
</feature>
<feature type="signal peptide" evidence="15">
    <location>
        <begin position="1"/>
        <end position="23"/>
    </location>
</feature>
<protein>
    <recommendedName>
        <fullName evidence="10">Sensory/regulatory protein RpfC</fullName>
        <ecNumber evidence="2">2.7.13.3</ecNumber>
    </recommendedName>
</protein>
<feature type="modified residue" description="4-aspartylphosphate" evidence="11">
    <location>
        <position position="967"/>
    </location>
</feature>
<evidence type="ECO:0000256" key="7">
    <source>
        <dbReference type="ARBA" id="ARBA00022840"/>
    </source>
</evidence>
<dbReference type="GO" id="GO:0005886">
    <property type="term" value="C:plasma membrane"/>
    <property type="evidence" value="ECO:0007669"/>
    <property type="project" value="UniProtKB-SubCell"/>
</dbReference>
<keyword evidence="8" id="KW-0902">Two-component regulatory system</keyword>
<comment type="subunit">
    <text evidence="9">At low DSF concentrations, interacts with RpfF.</text>
</comment>
<evidence type="ECO:0000259" key="16">
    <source>
        <dbReference type="PROSITE" id="PS50109"/>
    </source>
</evidence>
<dbReference type="InterPro" id="IPR011006">
    <property type="entry name" value="CheY-like_superfamily"/>
</dbReference>
<keyword evidence="4" id="KW-0808">Transferase</keyword>
<dbReference type="InterPro" id="IPR004358">
    <property type="entry name" value="Sig_transdc_His_kin-like_C"/>
</dbReference>
<evidence type="ECO:0000313" key="18">
    <source>
        <dbReference type="EMBL" id="KAB1440880.1"/>
    </source>
</evidence>
<dbReference type="InterPro" id="IPR036641">
    <property type="entry name" value="HPT_dom_sf"/>
</dbReference>
<dbReference type="SMART" id="SM00448">
    <property type="entry name" value="REC"/>
    <property type="match status" value="1"/>
</dbReference>
<comment type="caution">
    <text evidence="18">The sequence shown here is derived from an EMBL/GenBank/DDBJ whole genome shotgun (WGS) entry which is preliminary data.</text>
</comment>
<dbReference type="GO" id="GO:0005524">
    <property type="term" value="F:ATP binding"/>
    <property type="evidence" value="ECO:0007669"/>
    <property type="project" value="UniProtKB-KW"/>
</dbReference>
<name>A0A6N6N1Z2_9BACT</name>
<dbReference type="SUPFAM" id="SSF55785">
    <property type="entry name" value="PYP-like sensor domain (PAS domain)"/>
    <property type="match status" value="2"/>
</dbReference>
<evidence type="ECO:0000256" key="8">
    <source>
        <dbReference type="ARBA" id="ARBA00023012"/>
    </source>
</evidence>
<evidence type="ECO:0000259" key="17">
    <source>
        <dbReference type="PROSITE" id="PS50110"/>
    </source>
</evidence>
<dbReference type="FunFam" id="1.10.287.130:FF:000002">
    <property type="entry name" value="Two-component osmosensing histidine kinase"/>
    <property type="match status" value="1"/>
</dbReference>
<feature type="compositionally biased region" description="Low complexity" evidence="13">
    <location>
        <begin position="1054"/>
        <end position="1064"/>
    </location>
</feature>
<keyword evidence="14" id="KW-1133">Transmembrane helix</keyword>
<dbReference type="NCBIfam" id="TIGR00229">
    <property type="entry name" value="sensory_box"/>
    <property type="match status" value="2"/>
</dbReference>
<dbReference type="Pfam" id="PF13188">
    <property type="entry name" value="PAS_8"/>
    <property type="match status" value="1"/>
</dbReference>
<dbReference type="PRINTS" id="PR00344">
    <property type="entry name" value="BCTRLSENSOR"/>
</dbReference>
<evidence type="ECO:0000256" key="4">
    <source>
        <dbReference type="ARBA" id="ARBA00022679"/>
    </source>
</evidence>
<dbReference type="Gene3D" id="3.40.50.2300">
    <property type="match status" value="3"/>
</dbReference>
<evidence type="ECO:0000256" key="3">
    <source>
        <dbReference type="ARBA" id="ARBA00022553"/>
    </source>
</evidence>
<evidence type="ECO:0000256" key="2">
    <source>
        <dbReference type="ARBA" id="ARBA00012438"/>
    </source>
</evidence>
<evidence type="ECO:0000256" key="11">
    <source>
        <dbReference type="PROSITE-ProRule" id="PRU00169"/>
    </source>
</evidence>
<dbReference type="Pfam" id="PF00512">
    <property type="entry name" value="HisKA"/>
    <property type="match status" value="1"/>
</dbReference>
<dbReference type="InterPro" id="IPR003594">
    <property type="entry name" value="HATPase_dom"/>
</dbReference>
<dbReference type="Pfam" id="PF02518">
    <property type="entry name" value="HATPase_c"/>
    <property type="match status" value="1"/>
</dbReference>
<evidence type="ECO:0000256" key="5">
    <source>
        <dbReference type="ARBA" id="ARBA00022741"/>
    </source>
</evidence>
<dbReference type="PROSITE" id="PS50110">
    <property type="entry name" value="RESPONSE_REGULATORY"/>
    <property type="match status" value="1"/>
</dbReference>
<proteinExistence type="predicted"/>
<dbReference type="GO" id="GO:0000155">
    <property type="term" value="F:phosphorelay sensor kinase activity"/>
    <property type="evidence" value="ECO:0007669"/>
    <property type="project" value="InterPro"/>
</dbReference>
<evidence type="ECO:0000313" key="19">
    <source>
        <dbReference type="Proteomes" id="UP000438699"/>
    </source>
</evidence>
<feature type="domain" description="Histidine kinase" evidence="16">
    <location>
        <begin position="673"/>
        <end position="894"/>
    </location>
</feature>
<evidence type="ECO:0000256" key="1">
    <source>
        <dbReference type="ARBA" id="ARBA00000085"/>
    </source>
</evidence>
<dbReference type="EC" id="2.7.13.3" evidence="2"/>
<evidence type="ECO:0000256" key="9">
    <source>
        <dbReference type="ARBA" id="ARBA00064003"/>
    </source>
</evidence>
<evidence type="ECO:0000256" key="13">
    <source>
        <dbReference type="SAM" id="MobiDB-lite"/>
    </source>
</evidence>
<keyword evidence="3 11" id="KW-0597">Phosphoprotein</keyword>
<dbReference type="SMART" id="SM00091">
    <property type="entry name" value="PAS"/>
    <property type="match status" value="2"/>
</dbReference>
<evidence type="ECO:0000256" key="6">
    <source>
        <dbReference type="ARBA" id="ARBA00022777"/>
    </source>
</evidence>
<dbReference type="SMART" id="SM00387">
    <property type="entry name" value="HATPase_c"/>
    <property type="match status" value="1"/>
</dbReference>